<dbReference type="PANTHER" id="PTHR33074">
    <property type="entry name" value="EXPRESSED PROTEIN-RELATED"/>
    <property type="match status" value="1"/>
</dbReference>
<reference evidence="2" key="1">
    <citation type="submission" date="2015-06" db="UniProtKB">
        <authorList>
            <consortium name="EnsemblPlants"/>
        </authorList>
    </citation>
    <scope>IDENTIFICATION</scope>
</reference>
<dbReference type="InterPro" id="IPR011676">
    <property type="entry name" value="DUF1618"/>
</dbReference>
<dbReference type="PANTHER" id="PTHR33074:SF122">
    <property type="entry name" value="DUF1618 DOMAIN-CONTAINING PROTEIN"/>
    <property type="match status" value="1"/>
</dbReference>
<dbReference type="EnsemblPlants" id="EMT04958">
    <property type="protein sequence ID" value="EMT04958"/>
    <property type="gene ID" value="F775_14937"/>
</dbReference>
<feature type="region of interest" description="Disordered" evidence="1">
    <location>
        <begin position="503"/>
        <end position="528"/>
    </location>
</feature>
<feature type="compositionally biased region" description="Basic and acidic residues" evidence="1">
    <location>
        <begin position="515"/>
        <end position="528"/>
    </location>
</feature>
<organism evidence="2">
    <name type="scientific">Aegilops tauschii</name>
    <name type="common">Tausch's goatgrass</name>
    <name type="synonym">Aegilops squarrosa</name>
    <dbReference type="NCBI Taxonomy" id="37682"/>
    <lineage>
        <taxon>Eukaryota</taxon>
        <taxon>Viridiplantae</taxon>
        <taxon>Streptophyta</taxon>
        <taxon>Embryophyta</taxon>
        <taxon>Tracheophyta</taxon>
        <taxon>Spermatophyta</taxon>
        <taxon>Magnoliopsida</taxon>
        <taxon>Liliopsida</taxon>
        <taxon>Poales</taxon>
        <taxon>Poaceae</taxon>
        <taxon>BOP clade</taxon>
        <taxon>Pooideae</taxon>
        <taxon>Triticodae</taxon>
        <taxon>Triticeae</taxon>
        <taxon>Triticinae</taxon>
        <taxon>Aegilops</taxon>
    </lineage>
</organism>
<evidence type="ECO:0000313" key="2">
    <source>
        <dbReference type="EnsemblPlants" id="EMT04958"/>
    </source>
</evidence>
<dbReference type="AlphaFoldDB" id="M8BDW5"/>
<proteinExistence type="predicted"/>
<dbReference type="Pfam" id="PF07762">
    <property type="entry name" value="DUF1618"/>
    <property type="match status" value="1"/>
</dbReference>
<accession>M8BDW5</accession>
<name>M8BDW5_AEGTA</name>
<evidence type="ECO:0000256" key="1">
    <source>
        <dbReference type="SAM" id="MobiDB-lite"/>
    </source>
</evidence>
<protein>
    <submittedName>
        <fullName evidence="2">Uncharacterized protein</fullName>
    </submittedName>
</protein>
<sequence length="528" mass="59151">MEVSFPASSFRPPAIDRASARYAPWALVDRDAYFAAHENDTTAEAVTSTGHAVRVTFCLADPAAISHFCVHGPAFDRDDFTMEPQVHSSAKGLVLLRFAFTVGPRSTHRGSRLAEYYVYKAGRGKPPSLTPIPPTPPGATNSFHTCVLPLDDDDDGEFFLAELSMTKSRSDYGLHVFSSKAGEWTVRQLRLQTPPGVRKRDLPGPNDLDKVITLGGGAVGWVDLWRGIVTCNVLDESPILTFIPIPMLEGNVDREGNSRLFRDITCCDNGFIKFVELDLRFKKVPDHHNYKTRKTTKDLDSVEIMYDSDLLLYYDYPLEHTLADDGWKLRTCYRHTSWNYWRKGHAVDIDEISADNPEHFMLLPQLWDARAGRSTLRNTYSAFPTLGVGGSDVVYLMSKLGYHAKNAWMIGVDLGEKRVDVVVPVSSERVGYFKPEFLVCEFSEYLNATPSTRAEEVTRSPNGAQDDCHLSSGNLFFALVFDFTFRVHIFVHGLGMLYSDTDAGSPKSVQPTKRLPTEIHADHMSNYS</sequence>